<dbReference type="Pfam" id="PF03061">
    <property type="entry name" value="4HBT"/>
    <property type="match status" value="1"/>
</dbReference>
<dbReference type="InterPro" id="IPR029069">
    <property type="entry name" value="HotDog_dom_sf"/>
</dbReference>
<dbReference type="RefSeq" id="XP_066079050.1">
    <property type="nucleotide sequence ID" value="XM_066222953.1"/>
</dbReference>
<dbReference type="PANTHER" id="PTHR21660:SF1">
    <property type="entry name" value="ACYL-COENZYME A THIOESTERASE 13"/>
    <property type="match status" value="1"/>
</dbReference>
<name>A0AAX4K559_9TREE</name>
<protein>
    <recommendedName>
        <fullName evidence="4">Thioesterase domain-containing protein</fullName>
    </recommendedName>
</protein>
<dbReference type="CDD" id="cd03443">
    <property type="entry name" value="PaaI_thioesterase"/>
    <property type="match status" value="1"/>
</dbReference>
<dbReference type="AlphaFoldDB" id="A0AAX4K559"/>
<dbReference type="InterPro" id="IPR006683">
    <property type="entry name" value="Thioestr_dom"/>
</dbReference>
<evidence type="ECO:0000256" key="2">
    <source>
        <dbReference type="ARBA" id="ARBA00022801"/>
    </source>
</evidence>
<evidence type="ECO:0000313" key="6">
    <source>
        <dbReference type="Proteomes" id="UP001355207"/>
    </source>
</evidence>
<evidence type="ECO:0000313" key="5">
    <source>
        <dbReference type="EMBL" id="WWC92288.1"/>
    </source>
</evidence>
<dbReference type="EMBL" id="CP144107">
    <property type="protein sequence ID" value="WWC92288.1"/>
    <property type="molecule type" value="Genomic_DNA"/>
</dbReference>
<feature type="domain" description="Thioesterase" evidence="4">
    <location>
        <begin position="52"/>
        <end position="126"/>
    </location>
</feature>
<dbReference type="InterPro" id="IPR039298">
    <property type="entry name" value="ACOT13"/>
</dbReference>
<proteinExistence type="inferred from homology"/>
<accession>A0AAX4K559</accession>
<keyword evidence="2" id="KW-0378">Hydrolase</keyword>
<comment type="similarity">
    <text evidence="1">Belongs to the thioesterase PaaI family.</text>
</comment>
<sequence length="195" mass="21363">MACLKFLQKAWSTTLSKGGHDSNVLSSLRLVEAKPKYLKGIFKIEQKHLNNHGTIHGGVILSLTDTITSLSISTIGYPPPTGVSVNISTEFVRPGGKENDNLICIGKVEQSGKNLSYTRCEFYTLSNTSNTTKSESSSDSDSIQDYEIGKLVAYGSQTKFVNGWKKVTNFSEDGEQELGLEVPNNNEHSQEKAKL</sequence>
<dbReference type="GeneID" id="91097911"/>
<keyword evidence="6" id="KW-1185">Reference proteome</keyword>
<dbReference type="Gene3D" id="3.10.129.10">
    <property type="entry name" value="Hotdog Thioesterase"/>
    <property type="match status" value="1"/>
</dbReference>
<organism evidence="5 6">
    <name type="scientific">Kwoniella dendrophila CBS 6074</name>
    <dbReference type="NCBI Taxonomy" id="1295534"/>
    <lineage>
        <taxon>Eukaryota</taxon>
        <taxon>Fungi</taxon>
        <taxon>Dikarya</taxon>
        <taxon>Basidiomycota</taxon>
        <taxon>Agaricomycotina</taxon>
        <taxon>Tremellomycetes</taxon>
        <taxon>Tremellales</taxon>
        <taxon>Cryptococcaceae</taxon>
        <taxon>Kwoniella</taxon>
    </lineage>
</organism>
<reference evidence="5 6" key="1">
    <citation type="submission" date="2024-01" db="EMBL/GenBank/DDBJ databases">
        <title>Comparative genomics of Cryptococcus and Kwoniella reveals pathogenesis evolution and contrasting modes of karyotype evolution via chromosome fusion or intercentromeric recombination.</title>
        <authorList>
            <person name="Coelho M.A."/>
            <person name="David-Palma M."/>
            <person name="Shea T."/>
            <person name="Bowers K."/>
            <person name="McGinley-Smith S."/>
            <person name="Mohammad A.W."/>
            <person name="Gnirke A."/>
            <person name="Yurkov A.M."/>
            <person name="Nowrousian M."/>
            <person name="Sun S."/>
            <person name="Cuomo C.A."/>
            <person name="Heitman J."/>
        </authorList>
    </citation>
    <scope>NUCLEOTIDE SEQUENCE [LARGE SCALE GENOMIC DNA]</scope>
    <source>
        <strain evidence="5 6">CBS 6074</strain>
    </source>
</reference>
<gene>
    <name evidence="5" type="ORF">L201_007242</name>
</gene>
<dbReference type="Proteomes" id="UP001355207">
    <property type="component" value="Chromosome 10"/>
</dbReference>
<dbReference type="GO" id="GO:0047617">
    <property type="term" value="F:fatty acyl-CoA hydrolase activity"/>
    <property type="evidence" value="ECO:0007669"/>
    <property type="project" value="InterPro"/>
</dbReference>
<dbReference type="SUPFAM" id="SSF54637">
    <property type="entry name" value="Thioesterase/thiol ester dehydrase-isomerase"/>
    <property type="match status" value="1"/>
</dbReference>
<dbReference type="PANTHER" id="PTHR21660">
    <property type="entry name" value="THIOESTERASE SUPERFAMILY MEMBER-RELATED"/>
    <property type="match status" value="1"/>
</dbReference>
<evidence type="ECO:0000259" key="4">
    <source>
        <dbReference type="Pfam" id="PF03061"/>
    </source>
</evidence>
<feature type="region of interest" description="Disordered" evidence="3">
    <location>
        <begin position="175"/>
        <end position="195"/>
    </location>
</feature>
<evidence type="ECO:0000256" key="1">
    <source>
        <dbReference type="ARBA" id="ARBA00008324"/>
    </source>
</evidence>
<evidence type="ECO:0000256" key="3">
    <source>
        <dbReference type="SAM" id="MobiDB-lite"/>
    </source>
</evidence>